<name>A0A2T2P7F6_CORCC</name>
<feature type="region of interest" description="Disordered" evidence="1">
    <location>
        <begin position="1"/>
        <end position="22"/>
    </location>
</feature>
<keyword evidence="3" id="KW-1185">Reference proteome</keyword>
<protein>
    <submittedName>
        <fullName evidence="2">Uncharacterized protein</fullName>
    </submittedName>
</protein>
<evidence type="ECO:0000313" key="3">
    <source>
        <dbReference type="Proteomes" id="UP000240883"/>
    </source>
</evidence>
<gene>
    <name evidence="2" type="ORF">BS50DRAFT_190273</name>
</gene>
<dbReference type="AlphaFoldDB" id="A0A2T2P7F6"/>
<sequence length="185" mass="19410">MARRPSNALPRNPAPPYSVASSTPNAMVSAQARLSTVSPWCKASTALAHAQGLQLPILFLSRGIQLPLASGRPGVTSDMSLVGFCASTFYHVAYRQTHGGCVSSKPWHRGSALITFAGPGPSAAVTIRPYYVSTLTAITACLSVSSPPPPSLPPAPVPIRGRHLNLALPFIYLLTLASISNRLSP</sequence>
<organism evidence="2 3">
    <name type="scientific">Corynespora cassiicola Philippines</name>
    <dbReference type="NCBI Taxonomy" id="1448308"/>
    <lineage>
        <taxon>Eukaryota</taxon>
        <taxon>Fungi</taxon>
        <taxon>Dikarya</taxon>
        <taxon>Ascomycota</taxon>
        <taxon>Pezizomycotina</taxon>
        <taxon>Dothideomycetes</taxon>
        <taxon>Pleosporomycetidae</taxon>
        <taxon>Pleosporales</taxon>
        <taxon>Corynesporascaceae</taxon>
        <taxon>Corynespora</taxon>
    </lineage>
</organism>
<proteinExistence type="predicted"/>
<reference evidence="2 3" key="1">
    <citation type="journal article" date="2018" name="Front. Microbiol.">
        <title>Genome-Wide Analysis of Corynespora cassiicola Leaf Fall Disease Putative Effectors.</title>
        <authorList>
            <person name="Lopez D."/>
            <person name="Ribeiro S."/>
            <person name="Label P."/>
            <person name="Fumanal B."/>
            <person name="Venisse J.S."/>
            <person name="Kohler A."/>
            <person name="de Oliveira R.R."/>
            <person name="Labutti K."/>
            <person name="Lipzen A."/>
            <person name="Lail K."/>
            <person name="Bauer D."/>
            <person name="Ohm R.A."/>
            <person name="Barry K.W."/>
            <person name="Spatafora J."/>
            <person name="Grigoriev I.V."/>
            <person name="Martin F.M."/>
            <person name="Pujade-Renaud V."/>
        </authorList>
    </citation>
    <scope>NUCLEOTIDE SEQUENCE [LARGE SCALE GENOMIC DNA]</scope>
    <source>
        <strain evidence="2 3">Philippines</strain>
    </source>
</reference>
<evidence type="ECO:0000256" key="1">
    <source>
        <dbReference type="SAM" id="MobiDB-lite"/>
    </source>
</evidence>
<accession>A0A2T2P7F6</accession>
<evidence type="ECO:0000313" key="2">
    <source>
        <dbReference type="EMBL" id="PSN73553.1"/>
    </source>
</evidence>
<dbReference type="EMBL" id="KZ678129">
    <property type="protein sequence ID" value="PSN73553.1"/>
    <property type="molecule type" value="Genomic_DNA"/>
</dbReference>
<dbReference type="Proteomes" id="UP000240883">
    <property type="component" value="Unassembled WGS sequence"/>
</dbReference>